<dbReference type="GO" id="GO:0016757">
    <property type="term" value="F:glycosyltransferase activity"/>
    <property type="evidence" value="ECO:0007669"/>
    <property type="project" value="UniProtKB-UniRule"/>
</dbReference>
<keyword evidence="7 8" id="KW-0472">Membrane</keyword>
<evidence type="ECO:0000256" key="1">
    <source>
        <dbReference type="ARBA" id="ARBA00004167"/>
    </source>
</evidence>
<evidence type="ECO:0000256" key="5">
    <source>
        <dbReference type="ARBA" id="ARBA00022692"/>
    </source>
</evidence>
<evidence type="ECO:0000256" key="3">
    <source>
        <dbReference type="ARBA" id="ARBA00022676"/>
    </source>
</evidence>
<dbReference type="PANTHER" id="PTHR21461:SF84">
    <property type="entry name" value="GLYCOSYLTRANSFERASE FAMILY 92 PROTEIN"/>
    <property type="match status" value="1"/>
</dbReference>
<evidence type="ECO:0000256" key="2">
    <source>
        <dbReference type="ARBA" id="ARBA00007647"/>
    </source>
</evidence>
<reference evidence="10" key="1">
    <citation type="submission" date="2016-11" db="UniProtKB">
        <authorList>
            <consortium name="WormBaseParasite"/>
        </authorList>
    </citation>
    <scope>IDENTIFICATION</scope>
</reference>
<proteinExistence type="inferred from homology"/>
<dbReference type="EC" id="2.4.1.-" evidence="8"/>
<evidence type="ECO:0000313" key="9">
    <source>
        <dbReference type="Proteomes" id="UP000095282"/>
    </source>
</evidence>
<protein>
    <recommendedName>
        <fullName evidence="8">Glycosyltransferase family 92 protein</fullName>
        <ecNumber evidence="8">2.4.1.-</ecNumber>
    </recommendedName>
</protein>
<keyword evidence="5 8" id="KW-0812">Transmembrane</keyword>
<sequence length="461" mass="53585">MRHNAIRTALFLLFIFVFAFLYLKWNQMASSNMEYASSSQCNIQPWNQIHTNAVTESWMNSFSQWLWMILDLSVENNQNYTSISILGAYVYPNHISISLTAQYLVQQKLHCRYYDCKRNEIPGSAYESVVFPESVVHCPRRIGAEFMSVSRGLNEEGPEPVRITYRAYEKPLHDLSVCVAPVYGDEPKWLQIVEFVEHMKLEGASIIYFYVGTISDYDRKILNDYVRTGDVEVIELHDKYERPYYAWHLISIQDCHLRSKYHSKWVSFLDLDERISGNVNQRLIDVIDSQAADVGEMIFPVLNIVKYGDVAEKFENVDQLKNEMMFRKWTETVVETTMNASKAIVRPEKIGVMFIHYALAKLPGVKTIEIEDTEALVRHYRSTQHRVDGANWHLEPQIDGLPLQLTQTPLEPEFARNLTDAIMKRVLNVYDTVPVKCTAIARYLWESRKFPDPCESMSPVF</sequence>
<organism evidence="9 10">
    <name type="scientific">Caenorhabditis tropicalis</name>
    <dbReference type="NCBI Taxonomy" id="1561998"/>
    <lineage>
        <taxon>Eukaryota</taxon>
        <taxon>Metazoa</taxon>
        <taxon>Ecdysozoa</taxon>
        <taxon>Nematoda</taxon>
        <taxon>Chromadorea</taxon>
        <taxon>Rhabditida</taxon>
        <taxon>Rhabditina</taxon>
        <taxon>Rhabditomorpha</taxon>
        <taxon>Rhabditoidea</taxon>
        <taxon>Rhabditidae</taxon>
        <taxon>Peloderinae</taxon>
        <taxon>Caenorhabditis</taxon>
    </lineage>
</organism>
<dbReference type="PANTHER" id="PTHR21461">
    <property type="entry name" value="GLYCOSYLTRANSFERASE FAMILY 92 PROTEIN"/>
    <property type="match status" value="1"/>
</dbReference>
<comment type="similarity">
    <text evidence="2 8">Belongs to the glycosyltransferase 92 family.</text>
</comment>
<keyword evidence="9" id="KW-1185">Reference proteome</keyword>
<dbReference type="AlphaFoldDB" id="A0A1I7TW05"/>
<dbReference type="Proteomes" id="UP000095282">
    <property type="component" value="Unplaced"/>
</dbReference>
<keyword evidence="6 8" id="KW-1133">Transmembrane helix</keyword>
<dbReference type="Pfam" id="PF01697">
    <property type="entry name" value="Glyco_transf_92"/>
    <property type="match status" value="1"/>
</dbReference>
<evidence type="ECO:0000256" key="7">
    <source>
        <dbReference type="ARBA" id="ARBA00023136"/>
    </source>
</evidence>
<dbReference type="GO" id="GO:0016020">
    <property type="term" value="C:membrane"/>
    <property type="evidence" value="ECO:0007669"/>
    <property type="project" value="UniProtKB-SubCell"/>
</dbReference>
<evidence type="ECO:0000256" key="8">
    <source>
        <dbReference type="RuleBase" id="RU366017"/>
    </source>
</evidence>
<accession>A0A1I7TW05</accession>
<evidence type="ECO:0000256" key="6">
    <source>
        <dbReference type="ARBA" id="ARBA00022989"/>
    </source>
</evidence>
<feature type="transmembrane region" description="Helical" evidence="8">
    <location>
        <begin position="6"/>
        <end position="23"/>
    </location>
</feature>
<keyword evidence="3 8" id="KW-0328">Glycosyltransferase</keyword>
<comment type="subcellular location">
    <subcellularLocation>
        <location evidence="1">Membrane</location>
        <topology evidence="1">Single-pass membrane protein</topology>
    </subcellularLocation>
</comment>
<dbReference type="WBParaSite" id="Csp11.Scaffold629.g12346.t1">
    <property type="protein sequence ID" value="Csp11.Scaffold629.g12346.t1"/>
    <property type="gene ID" value="Csp11.Scaffold629.g12346"/>
</dbReference>
<dbReference type="GO" id="GO:0005737">
    <property type="term" value="C:cytoplasm"/>
    <property type="evidence" value="ECO:0007669"/>
    <property type="project" value="TreeGrafter"/>
</dbReference>
<evidence type="ECO:0000313" key="10">
    <source>
        <dbReference type="WBParaSite" id="Csp11.Scaffold629.g12346.t1"/>
    </source>
</evidence>
<keyword evidence="4 8" id="KW-0808">Transferase</keyword>
<dbReference type="InterPro" id="IPR008166">
    <property type="entry name" value="Glyco_transf_92"/>
</dbReference>
<evidence type="ECO:0000256" key="4">
    <source>
        <dbReference type="ARBA" id="ARBA00022679"/>
    </source>
</evidence>
<dbReference type="eggNOG" id="KOG4735">
    <property type="taxonomic scope" value="Eukaryota"/>
</dbReference>
<name>A0A1I7TW05_9PELO</name>